<reference evidence="2" key="1">
    <citation type="submission" date="2021-07" db="EMBL/GenBank/DDBJ databases">
        <authorList>
            <person name="Durling M."/>
        </authorList>
    </citation>
    <scope>NUCLEOTIDE SEQUENCE</scope>
</reference>
<feature type="compositionally biased region" description="Basic and acidic residues" evidence="1">
    <location>
        <begin position="271"/>
        <end position="295"/>
    </location>
</feature>
<comment type="caution">
    <text evidence="2">The sequence shown here is derived from an EMBL/GenBank/DDBJ whole genome shotgun (WGS) entry which is preliminary data.</text>
</comment>
<dbReference type="Proteomes" id="UP000701801">
    <property type="component" value="Unassembled WGS sequence"/>
</dbReference>
<feature type="compositionally biased region" description="Basic residues" evidence="1">
    <location>
        <begin position="64"/>
        <end position="76"/>
    </location>
</feature>
<evidence type="ECO:0000313" key="3">
    <source>
        <dbReference type="Proteomes" id="UP000701801"/>
    </source>
</evidence>
<gene>
    <name evidence="2" type="ORF">HYALB_00011162</name>
</gene>
<feature type="region of interest" description="Disordered" evidence="1">
    <location>
        <begin position="218"/>
        <end position="253"/>
    </location>
</feature>
<sequence>MTPQESPLGPLLRAAGEKLISVLAPTTTPLEGRKDDVPSEPKPTPPSPPSSPDSFLRKPEPRRGQARRQSSHHTPKTAKPASKEERAEVFAVIPNKKGEVQTTPAPGQFQEHLCSDSEHEGVGVSVKAEKRKSRTEMVLDLGEQALKHMQKAMYDERFEQSRTKRGSTQLGIKALEDLRDAMDGEYFVSKDKYREAEQLGKNVEVAVEYASGEKVLWGEKGKGSKIRGPDTPRLGPLSKGHEKDENDVVQDEHLDNLLKNIQEWNVTKEEFMKREEKKKQDSQKQKVGKENDNTKHNLLPSATHSTSKHHEHKLHDSQKHVFTSQYAYLKSDQLPNEETLFATAMSRPLRTPAKASLSQGSQNVPQEHQRHRLNKGPASDIISDEDIQKQPVPGSFPQDVIPGSRQRNRVVLKPTEGSDEAKNLATFDQEQAFRKHQHDQRRKQKNHKHKPATIKPLGHRELDENGMIPLMDGPVIVSRKLGKDGKVMVVPAVSGARQSASFETAERQVLSMSKAEDGKGMGENLAPNNSKDDSQLVGASPEPVKEIPWTAEGPLERALGRISTLTDKRNAMQ</sequence>
<feature type="compositionally biased region" description="Basic residues" evidence="1">
    <location>
        <begin position="434"/>
        <end position="452"/>
    </location>
</feature>
<feature type="region of interest" description="Disordered" evidence="1">
    <location>
        <begin position="271"/>
        <end position="318"/>
    </location>
</feature>
<dbReference type="OrthoDB" id="10332292at2759"/>
<name>A0A9N9Q7T8_9HELO</name>
<dbReference type="EMBL" id="CAJVRM010000234">
    <property type="protein sequence ID" value="CAG8977777.1"/>
    <property type="molecule type" value="Genomic_DNA"/>
</dbReference>
<protein>
    <submittedName>
        <fullName evidence="2">Uncharacterized protein</fullName>
    </submittedName>
</protein>
<feature type="region of interest" description="Disordered" evidence="1">
    <location>
        <begin position="512"/>
        <end position="553"/>
    </location>
</feature>
<evidence type="ECO:0000313" key="2">
    <source>
        <dbReference type="EMBL" id="CAG8977777.1"/>
    </source>
</evidence>
<feature type="compositionally biased region" description="Polar residues" evidence="1">
    <location>
        <begin position="356"/>
        <end position="366"/>
    </location>
</feature>
<feature type="compositionally biased region" description="Basic and acidic residues" evidence="1">
    <location>
        <begin position="239"/>
        <end position="253"/>
    </location>
</feature>
<organism evidence="2 3">
    <name type="scientific">Hymenoscyphus albidus</name>
    <dbReference type="NCBI Taxonomy" id="595503"/>
    <lineage>
        <taxon>Eukaryota</taxon>
        <taxon>Fungi</taxon>
        <taxon>Dikarya</taxon>
        <taxon>Ascomycota</taxon>
        <taxon>Pezizomycotina</taxon>
        <taxon>Leotiomycetes</taxon>
        <taxon>Helotiales</taxon>
        <taxon>Helotiaceae</taxon>
        <taxon>Hymenoscyphus</taxon>
    </lineage>
</organism>
<keyword evidence="3" id="KW-1185">Reference proteome</keyword>
<accession>A0A9N9Q7T8</accession>
<feature type="region of interest" description="Disordered" evidence="1">
    <location>
        <begin position="23"/>
        <end position="129"/>
    </location>
</feature>
<feature type="compositionally biased region" description="Basic and acidic residues" evidence="1">
    <location>
        <begin position="218"/>
        <end position="230"/>
    </location>
</feature>
<evidence type="ECO:0000256" key="1">
    <source>
        <dbReference type="SAM" id="MobiDB-lite"/>
    </source>
</evidence>
<feature type="compositionally biased region" description="Pro residues" evidence="1">
    <location>
        <begin position="40"/>
        <end position="51"/>
    </location>
</feature>
<feature type="region of interest" description="Disordered" evidence="1">
    <location>
        <begin position="434"/>
        <end position="453"/>
    </location>
</feature>
<proteinExistence type="predicted"/>
<feature type="region of interest" description="Disordered" evidence="1">
    <location>
        <begin position="351"/>
        <end position="381"/>
    </location>
</feature>
<dbReference type="AlphaFoldDB" id="A0A9N9Q7T8"/>